<organism evidence="2">
    <name type="scientific">marine metagenome</name>
    <dbReference type="NCBI Taxonomy" id="408172"/>
    <lineage>
        <taxon>unclassified sequences</taxon>
        <taxon>metagenomes</taxon>
        <taxon>ecological metagenomes</taxon>
    </lineage>
</organism>
<evidence type="ECO:0000313" key="2">
    <source>
        <dbReference type="EMBL" id="SVC90587.1"/>
    </source>
</evidence>
<dbReference type="AlphaFoldDB" id="A0A382R023"/>
<gene>
    <name evidence="2" type="ORF">METZ01_LOCUS343441</name>
</gene>
<protein>
    <submittedName>
        <fullName evidence="2">Uncharacterized protein</fullName>
    </submittedName>
</protein>
<proteinExistence type="predicted"/>
<evidence type="ECO:0000256" key="1">
    <source>
        <dbReference type="SAM" id="Phobius"/>
    </source>
</evidence>
<name>A0A382R023_9ZZZZ</name>
<reference evidence="2" key="1">
    <citation type="submission" date="2018-05" db="EMBL/GenBank/DDBJ databases">
        <authorList>
            <person name="Lanie J.A."/>
            <person name="Ng W.-L."/>
            <person name="Kazmierczak K.M."/>
            <person name="Andrzejewski T.M."/>
            <person name="Davidsen T.M."/>
            <person name="Wayne K.J."/>
            <person name="Tettelin H."/>
            <person name="Glass J.I."/>
            <person name="Rusch D."/>
            <person name="Podicherti R."/>
            <person name="Tsui H.-C.T."/>
            <person name="Winkler M.E."/>
        </authorList>
    </citation>
    <scope>NUCLEOTIDE SEQUENCE</scope>
</reference>
<keyword evidence="1" id="KW-0812">Transmembrane</keyword>
<feature type="transmembrane region" description="Helical" evidence="1">
    <location>
        <begin position="49"/>
        <end position="79"/>
    </location>
</feature>
<feature type="non-terminal residue" evidence="2">
    <location>
        <position position="83"/>
    </location>
</feature>
<keyword evidence="1" id="KW-0472">Membrane</keyword>
<sequence>MAAQDTWDTPVPGMWKYGKFFRELKTHPEKPTGAWGKPHKVSWIKRTRYWGVVIIGIGASGMGILDVLFVATVLGLIAYELFG</sequence>
<accession>A0A382R023</accession>
<dbReference type="EMBL" id="UINC01117861">
    <property type="protein sequence ID" value="SVC90587.1"/>
    <property type="molecule type" value="Genomic_DNA"/>
</dbReference>
<keyword evidence="1" id="KW-1133">Transmembrane helix</keyword>